<dbReference type="Proteomes" id="UP001149090">
    <property type="component" value="Unassembled WGS sequence"/>
</dbReference>
<protein>
    <submittedName>
        <fullName evidence="2">Uncharacterized protein</fullName>
    </submittedName>
</protein>
<keyword evidence="3" id="KW-1185">Reference proteome</keyword>
<keyword evidence="1" id="KW-0732">Signal</keyword>
<evidence type="ECO:0000256" key="1">
    <source>
        <dbReference type="SAM" id="SignalP"/>
    </source>
</evidence>
<evidence type="ECO:0000313" key="3">
    <source>
        <dbReference type="Proteomes" id="UP001149090"/>
    </source>
</evidence>
<dbReference type="SUPFAM" id="SSF50998">
    <property type="entry name" value="Quinoprotein alcohol dehydrogenase-like"/>
    <property type="match status" value="1"/>
</dbReference>
<evidence type="ECO:0000313" key="2">
    <source>
        <dbReference type="EMBL" id="KAJ5068956.1"/>
    </source>
</evidence>
<dbReference type="AlphaFoldDB" id="A0A9Q0LA70"/>
<feature type="signal peptide" evidence="1">
    <location>
        <begin position="1"/>
        <end position="20"/>
    </location>
</feature>
<dbReference type="InterPro" id="IPR011047">
    <property type="entry name" value="Quinoprotein_ADH-like_sf"/>
</dbReference>
<accession>A0A9Q0LA70</accession>
<organism evidence="2 3">
    <name type="scientific">Anaeramoeba ignava</name>
    <name type="common">Anaerobic marine amoeba</name>
    <dbReference type="NCBI Taxonomy" id="1746090"/>
    <lineage>
        <taxon>Eukaryota</taxon>
        <taxon>Metamonada</taxon>
        <taxon>Anaeramoebidae</taxon>
        <taxon>Anaeramoeba</taxon>
    </lineage>
</organism>
<reference evidence="2" key="1">
    <citation type="submission" date="2022-10" db="EMBL/GenBank/DDBJ databases">
        <title>Novel sulphate-reducing endosymbionts in the free-living metamonad Anaeramoeba.</title>
        <authorList>
            <person name="Jerlstrom-Hultqvist J."/>
            <person name="Cepicka I."/>
            <person name="Gallot-Lavallee L."/>
            <person name="Salas-Leiva D."/>
            <person name="Curtis B.A."/>
            <person name="Zahonova K."/>
            <person name="Pipaliya S."/>
            <person name="Dacks J."/>
            <person name="Roger A.J."/>
        </authorList>
    </citation>
    <scope>NUCLEOTIDE SEQUENCE</scope>
    <source>
        <strain evidence="2">BMAN</strain>
    </source>
</reference>
<dbReference type="EMBL" id="JAPDFW010000111">
    <property type="protein sequence ID" value="KAJ5068956.1"/>
    <property type="molecule type" value="Genomic_DNA"/>
</dbReference>
<gene>
    <name evidence="2" type="ORF">M0811_12128</name>
</gene>
<sequence length="689" mass="76151">MNTFLLFFSSLIFLILIVKPQITPSNSFNFPLGISSPYVSLIDVDEGFVYFADYDYKTLYKFNINTFQPVNVLDLEIHNIQCGVIDTVNKFAYFGAYTNPNKIAKVDLKTFTVVDILTLSTNGDGVWTGQIDVVNQKAYFAVNIIVGVVKIDLTTFTEEANLTLNTSNQNFWGSAIDIPNGFFYVFTDCCTPVGGTPVISKIDLSNFTEVGSLALDSSEAQPFCAVIDSSTGFMYLGTNSAPMMIVKVNLTDFTKVDSIATSCSYCLGTGIDIDNELAYFVSRSKLLVKINLTDFTGIDSLSFTFTPNSMSVDLNIQKAFIGLSEIGVSEVDLTVLNQTDQIIVPNCRYPSVILVDEPNNIGYVAFSNGVGTIAKVDLDSFQLVDFLNTGVSDSFTGGEIDSTNGFAYFFLSSSGLGAIKLRLSNFSVDGVIILDSNCSFIVSAFDNQNHFIYVGFDNHTSNVSTLSKINSPNFEIVDTVILDNNEIDYLIVYSSKGFLYELLKVSGYFINQVALSNLSEVIDSTYLSNYNVSVIFLDSNHQYIYFGTDATYSEICRLGLTNTELFYCLEIEGVNNFVGSFIESSQTYGFFVSDFLNNETGEYETRIIQIETISNQLLSNTSIGLYLNGFIGVYDSTSRYEYASGYNNYPVPFIQFSVPNPPNPPPSSSSEILFSILIIGLMMMILQFF</sequence>
<name>A0A9Q0LA70_ANAIG</name>
<feature type="chain" id="PRO_5040174276" evidence="1">
    <location>
        <begin position="21"/>
        <end position="689"/>
    </location>
</feature>
<proteinExistence type="predicted"/>
<dbReference type="Gene3D" id="2.130.10.10">
    <property type="entry name" value="YVTN repeat-like/Quinoprotein amine dehydrogenase"/>
    <property type="match status" value="1"/>
</dbReference>
<comment type="caution">
    <text evidence="2">The sequence shown here is derived from an EMBL/GenBank/DDBJ whole genome shotgun (WGS) entry which is preliminary data.</text>
</comment>
<dbReference type="InterPro" id="IPR015943">
    <property type="entry name" value="WD40/YVTN_repeat-like_dom_sf"/>
</dbReference>